<feature type="signal peptide" evidence="3">
    <location>
        <begin position="1"/>
        <end position="20"/>
    </location>
</feature>
<proteinExistence type="predicted"/>
<evidence type="ECO:0000259" key="4">
    <source>
        <dbReference type="PROSITE" id="PS50234"/>
    </source>
</evidence>
<evidence type="ECO:0000256" key="1">
    <source>
        <dbReference type="SAM" id="Coils"/>
    </source>
</evidence>
<dbReference type="AlphaFoldDB" id="A0A511W0C8"/>
<dbReference type="Proteomes" id="UP000321440">
    <property type="component" value="Unassembled WGS sequence"/>
</dbReference>
<feature type="region of interest" description="Disordered" evidence="2">
    <location>
        <begin position="24"/>
        <end position="61"/>
    </location>
</feature>
<dbReference type="InterPro" id="IPR036465">
    <property type="entry name" value="vWFA_dom_sf"/>
</dbReference>
<dbReference type="InterPro" id="IPR002035">
    <property type="entry name" value="VWF_A"/>
</dbReference>
<dbReference type="EMBL" id="BJYA01000001">
    <property type="protein sequence ID" value="GEN44525.1"/>
    <property type="molecule type" value="Genomic_DNA"/>
</dbReference>
<dbReference type="OrthoDB" id="9783818at2"/>
<comment type="caution">
    <text evidence="5">The sequence shown here is derived from an EMBL/GenBank/DDBJ whole genome shotgun (WGS) entry which is preliminary data.</text>
</comment>
<dbReference type="PROSITE" id="PS50234">
    <property type="entry name" value="VWFA"/>
    <property type="match status" value="1"/>
</dbReference>
<gene>
    <name evidence="5" type="ORF">AHA02nite_03010</name>
</gene>
<dbReference type="Gene3D" id="3.40.50.410">
    <property type="entry name" value="von Willebrand factor, type A domain"/>
    <property type="match status" value="1"/>
</dbReference>
<dbReference type="PROSITE" id="PS51257">
    <property type="entry name" value="PROKAR_LIPOPROTEIN"/>
    <property type="match status" value="1"/>
</dbReference>
<keyword evidence="3" id="KW-0732">Signal</keyword>
<sequence length="470" mass="53034">MKLLRTILILVIVVSLTACFGGEEEVSPADEAEEEEDVVAEVVEDQDEENHEDTSSESQEDVVKLDDIDPIPTDIKGLATQTGGPFERADNLWDMEEEVTEKMDSLGSMSDNPSDEEYELYLRYLYSLVAENYPNPEDAVKKWEFSSFGSPDLPDEKFHFKENYNVEVLLDASGSMGAYVGNRTQMDIAKEAIQSFMAEVPEAANVSLRVYGHEGSSSASDKELSCAGIEQVYGFAPYDETEFQEALNQFEPRGWTPLAGALEQSREALAEYDASNHTNLIYVVSDGIETCDGDPVKVAQSLAESNAQPIINIIGFHTDAEAQRQLEEMAEVTDGIFATARDEDELKKEFERAEEVLKAWEEWKVDAMRDVDSLSIDHYFDILSVMNEWNARARSTKNNLTRLINVAGNLGFFTREQRRELNELLDETFDEINESIDRLEKSLDELSEQTIEEARQSIDETFERETESSN</sequence>
<feature type="coiled-coil region" evidence="1">
    <location>
        <begin position="422"/>
        <end position="456"/>
    </location>
</feature>
<organism evidence="5 6">
    <name type="scientific">Alkalibacillus haloalkaliphilus</name>
    <dbReference type="NCBI Taxonomy" id="94136"/>
    <lineage>
        <taxon>Bacteria</taxon>
        <taxon>Bacillati</taxon>
        <taxon>Bacillota</taxon>
        <taxon>Bacilli</taxon>
        <taxon>Bacillales</taxon>
        <taxon>Bacillaceae</taxon>
        <taxon>Alkalibacillus</taxon>
    </lineage>
</organism>
<dbReference type="RefSeq" id="WP_146813674.1">
    <property type="nucleotide sequence ID" value="NZ_BJYA01000001.1"/>
</dbReference>
<keyword evidence="6" id="KW-1185">Reference proteome</keyword>
<evidence type="ECO:0000256" key="3">
    <source>
        <dbReference type="SAM" id="SignalP"/>
    </source>
</evidence>
<evidence type="ECO:0000313" key="6">
    <source>
        <dbReference type="Proteomes" id="UP000321440"/>
    </source>
</evidence>
<name>A0A511W0C8_9BACI</name>
<feature type="compositionally biased region" description="Acidic residues" evidence="2">
    <location>
        <begin position="24"/>
        <end position="51"/>
    </location>
</feature>
<protein>
    <recommendedName>
        <fullName evidence="4">VWFA domain-containing protein</fullName>
    </recommendedName>
</protein>
<evidence type="ECO:0000313" key="5">
    <source>
        <dbReference type="EMBL" id="GEN44525.1"/>
    </source>
</evidence>
<dbReference type="Pfam" id="PF00092">
    <property type="entry name" value="VWA"/>
    <property type="match status" value="1"/>
</dbReference>
<keyword evidence="1" id="KW-0175">Coiled coil</keyword>
<feature type="domain" description="VWFA" evidence="4">
    <location>
        <begin position="165"/>
        <end position="356"/>
    </location>
</feature>
<reference evidence="5 6" key="1">
    <citation type="submission" date="2019-07" db="EMBL/GenBank/DDBJ databases">
        <title>Whole genome shotgun sequence of Alkalibacillus haloalkaliphilus NBRC 103110.</title>
        <authorList>
            <person name="Hosoyama A."/>
            <person name="Uohara A."/>
            <person name="Ohji S."/>
            <person name="Ichikawa N."/>
        </authorList>
    </citation>
    <scope>NUCLEOTIDE SEQUENCE [LARGE SCALE GENOMIC DNA]</scope>
    <source>
        <strain evidence="5 6">NBRC 103110</strain>
    </source>
</reference>
<evidence type="ECO:0000256" key="2">
    <source>
        <dbReference type="SAM" id="MobiDB-lite"/>
    </source>
</evidence>
<dbReference type="SMART" id="SM00327">
    <property type="entry name" value="VWA"/>
    <property type="match status" value="1"/>
</dbReference>
<accession>A0A511W0C8</accession>
<feature type="chain" id="PRO_5039445033" description="VWFA domain-containing protein" evidence="3">
    <location>
        <begin position="21"/>
        <end position="470"/>
    </location>
</feature>
<dbReference type="SUPFAM" id="SSF53300">
    <property type="entry name" value="vWA-like"/>
    <property type="match status" value="1"/>
</dbReference>